<dbReference type="InterPro" id="IPR028202">
    <property type="entry name" value="Reductase_C"/>
</dbReference>
<dbReference type="PRINTS" id="PR00368">
    <property type="entry name" value="FADPNR"/>
</dbReference>
<reference evidence="7 8" key="1">
    <citation type="submission" date="2019-02" db="EMBL/GenBank/DDBJ databases">
        <title>Draft genome sequence of Amycolatopsis sp. 8-3EHSu isolated from roots of Suaeda maritima.</title>
        <authorList>
            <person name="Duangmal K."/>
            <person name="Chantavorakit T."/>
        </authorList>
    </citation>
    <scope>NUCLEOTIDE SEQUENCE [LARGE SCALE GENOMIC DNA]</scope>
    <source>
        <strain evidence="7 8">8-3EHSu</strain>
    </source>
</reference>
<keyword evidence="8" id="KW-1185">Reference proteome</keyword>
<dbReference type="InterPro" id="IPR050446">
    <property type="entry name" value="FAD-oxidoreductase/Apoptosis"/>
</dbReference>
<comment type="cofactor">
    <cofactor evidence="1">
        <name>FAD</name>
        <dbReference type="ChEBI" id="CHEBI:57692"/>
    </cofactor>
</comment>
<dbReference type="PANTHER" id="PTHR43557:SF2">
    <property type="entry name" value="RIESKE DOMAIN-CONTAINING PROTEIN-RELATED"/>
    <property type="match status" value="1"/>
</dbReference>
<proteinExistence type="predicted"/>
<dbReference type="Pfam" id="PF14759">
    <property type="entry name" value="Reductase_C"/>
    <property type="match status" value="1"/>
</dbReference>
<accession>A0A4Q7J4U3</accession>
<dbReference type="PANTHER" id="PTHR43557">
    <property type="entry name" value="APOPTOSIS-INDUCING FACTOR 1"/>
    <property type="match status" value="1"/>
</dbReference>
<dbReference type="GO" id="GO:0016651">
    <property type="term" value="F:oxidoreductase activity, acting on NAD(P)H"/>
    <property type="evidence" value="ECO:0007669"/>
    <property type="project" value="TreeGrafter"/>
</dbReference>
<comment type="caution">
    <text evidence="7">The sequence shown here is derived from an EMBL/GenBank/DDBJ whole genome shotgun (WGS) entry which is preliminary data.</text>
</comment>
<dbReference type="OrthoDB" id="4475657at2"/>
<evidence type="ECO:0000256" key="2">
    <source>
        <dbReference type="ARBA" id="ARBA00022630"/>
    </source>
</evidence>
<sequence length="421" mass="44502">MREPERIVIAGAGLAGLRAAERLRELRFDGEIVLVGGETRRPYHRPALSKQLLTGALTPRDIELEQYQEIGAIWRLGTTVRGLDPGRRVVHLPGGEELRYHGLIVATGVEARRVTGAPHGHPRVVVLRDLGDALALQRNLAGTRGMVAVVGGGFTGCEIASSLRDMDREVTIVGRSPDLLGSVLGSELGAQLTELHRAHGVRLALGVTVREWLPGPTGVGLRLSDGGVVDAACVVVAAGTVPMTGWLRGSGVRLDDGVLCEETCHVSGLADVVAAGDVAQWPNLRFDHTPRRVEHWINAVEMGRAAAESLLAGPGDAKPFTPIPRFWSEQHGVRIQAAGVPRLGTDTVALSPPAGGGRSVTGYVRDGRLLGVVGMNSPSAALAWQADLERQCPVPDRPAPSSGRHRSAADSLTVADILAAR</sequence>
<dbReference type="SUPFAM" id="SSF51905">
    <property type="entry name" value="FAD/NAD(P)-binding domain"/>
    <property type="match status" value="2"/>
</dbReference>
<dbReference type="AlphaFoldDB" id="A0A4Q7J4U3"/>
<evidence type="ECO:0000256" key="3">
    <source>
        <dbReference type="ARBA" id="ARBA00022827"/>
    </source>
</evidence>
<evidence type="ECO:0000313" key="7">
    <source>
        <dbReference type="EMBL" id="RZQ62590.1"/>
    </source>
</evidence>
<keyword evidence="3" id="KW-0274">FAD</keyword>
<feature type="domain" description="Reductase C-terminal" evidence="6">
    <location>
        <begin position="326"/>
        <end position="394"/>
    </location>
</feature>
<keyword evidence="4" id="KW-0560">Oxidoreductase</keyword>
<dbReference type="PRINTS" id="PR00411">
    <property type="entry name" value="PNDRDTASEI"/>
</dbReference>
<dbReference type="SUPFAM" id="SSF55424">
    <property type="entry name" value="FAD/NAD-linked reductases, dimerisation (C-terminal) domain"/>
    <property type="match status" value="1"/>
</dbReference>
<feature type="domain" description="FAD/NAD(P)-binding" evidence="5">
    <location>
        <begin position="6"/>
        <end position="303"/>
    </location>
</feature>
<protein>
    <submittedName>
        <fullName evidence="7">NAD(P)/FAD-dependent oxidoreductase</fullName>
    </submittedName>
</protein>
<dbReference type="RefSeq" id="WP_130476328.1">
    <property type="nucleotide sequence ID" value="NZ_SFCC01000008.1"/>
</dbReference>
<evidence type="ECO:0000313" key="8">
    <source>
        <dbReference type="Proteomes" id="UP000292003"/>
    </source>
</evidence>
<organism evidence="7 8">
    <name type="scientific">Amycolatopsis suaedae</name>
    <dbReference type="NCBI Taxonomy" id="2510978"/>
    <lineage>
        <taxon>Bacteria</taxon>
        <taxon>Bacillati</taxon>
        <taxon>Actinomycetota</taxon>
        <taxon>Actinomycetes</taxon>
        <taxon>Pseudonocardiales</taxon>
        <taxon>Pseudonocardiaceae</taxon>
        <taxon>Amycolatopsis</taxon>
    </lineage>
</organism>
<dbReference type="InterPro" id="IPR016156">
    <property type="entry name" value="FAD/NAD-linked_Rdtase_dimer_sf"/>
</dbReference>
<dbReference type="EMBL" id="SFCC01000008">
    <property type="protein sequence ID" value="RZQ62590.1"/>
    <property type="molecule type" value="Genomic_DNA"/>
</dbReference>
<dbReference type="InterPro" id="IPR023753">
    <property type="entry name" value="FAD/NAD-binding_dom"/>
</dbReference>
<dbReference type="Pfam" id="PF07992">
    <property type="entry name" value="Pyr_redox_2"/>
    <property type="match status" value="1"/>
</dbReference>
<dbReference type="GO" id="GO:0005737">
    <property type="term" value="C:cytoplasm"/>
    <property type="evidence" value="ECO:0007669"/>
    <property type="project" value="TreeGrafter"/>
</dbReference>
<evidence type="ECO:0000259" key="6">
    <source>
        <dbReference type="Pfam" id="PF14759"/>
    </source>
</evidence>
<keyword evidence="2" id="KW-0285">Flavoprotein</keyword>
<evidence type="ECO:0000256" key="4">
    <source>
        <dbReference type="ARBA" id="ARBA00023002"/>
    </source>
</evidence>
<dbReference type="Gene3D" id="3.30.390.30">
    <property type="match status" value="1"/>
</dbReference>
<dbReference type="Proteomes" id="UP000292003">
    <property type="component" value="Unassembled WGS sequence"/>
</dbReference>
<dbReference type="Gene3D" id="3.50.50.60">
    <property type="entry name" value="FAD/NAD(P)-binding domain"/>
    <property type="match status" value="2"/>
</dbReference>
<dbReference type="InterPro" id="IPR036188">
    <property type="entry name" value="FAD/NAD-bd_sf"/>
</dbReference>
<evidence type="ECO:0000256" key="1">
    <source>
        <dbReference type="ARBA" id="ARBA00001974"/>
    </source>
</evidence>
<name>A0A4Q7J4U3_9PSEU</name>
<gene>
    <name evidence="7" type="ORF">EWH70_16590</name>
</gene>
<evidence type="ECO:0000259" key="5">
    <source>
        <dbReference type="Pfam" id="PF07992"/>
    </source>
</evidence>